<evidence type="ECO:0000313" key="3">
    <source>
        <dbReference type="EMBL" id="CED92459.1"/>
    </source>
</evidence>
<dbReference type="EMBL" id="LK995540">
    <property type="protein sequence ID" value="CED92459.1"/>
    <property type="molecule type" value="Genomic_DNA"/>
</dbReference>
<protein>
    <submittedName>
        <fullName evidence="3">Glutaredoxin</fullName>
    </submittedName>
</protein>
<reference evidence="3" key="1">
    <citation type="submission" date="2014-07" db="EMBL/GenBank/DDBJ databases">
        <authorList>
            <person name="Zhang J.E."/>
            <person name="Yang H."/>
            <person name="Guo J."/>
            <person name="Deng Z."/>
            <person name="Luo H."/>
            <person name="Luo M."/>
            <person name="Zhao B."/>
        </authorList>
    </citation>
    <scope>NUCLEOTIDE SEQUENCE</scope>
    <source>
        <strain evidence="3">AM4</strain>
    </source>
</reference>
<gene>
    <name evidence="3" type="ORF">AAM4_2627</name>
</gene>
<dbReference type="GO" id="GO:0009055">
    <property type="term" value="F:electron transfer activity"/>
    <property type="evidence" value="ECO:0007669"/>
    <property type="project" value="TreeGrafter"/>
</dbReference>
<dbReference type="InterPro" id="IPR036249">
    <property type="entry name" value="Thioredoxin-like_sf"/>
</dbReference>
<dbReference type="PANTHER" id="PTHR34386">
    <property type="entry name" value="GLUTAREDOXIN"/>
    <property type="match status" value="1"/>
</dbReference>
<feature type="region of interest" description="Disordered" evidence="1">
    <location>
        <begin position="80"/>
        <end position="99"/>
    </location>
</feature>
<proteinExistence type="predicted"/>
<feature type="domain" description="Glutaredoxin" evidence="2">
    <location>
        <begin position="2"/>
        <end position="63"/>
    </location>
</feature>
<dbReference type="GO" id="GO:0045454">
    <property type="term" value="P:cell redox homeostasis"/>
    <property type="evidence" value="ECO:0007669"/>
    <property type="project" value="TreeGrafter"/>
</dbReference>
<evidence type="ECO:0000256" key="1">
    <source>
        <dbReference type="SAM" id="MobiDB-lite"/>
    </source>
</evidence>
<dbReference type="SUPFAM" id="SSF52833">
    <property type="entry name" value="Thioredoxin-like"/>
    <property type="match status" value="1"/>
</dbReference>
<dbReference type="InterPro" id="IPR051548">
    <property type="entry name" value="Grx-like_ET"/>
</dbReference>
<dbReference type="InterPro" id="IPR002109">
    <property type="entry name" value="Glutaredoxin"/>
</dbReference>
<organism evidence="3">
    <name type="scientific">Actinomyces succiniciruminis</name>
    <dbReference type="NCBI Taxonomy" id="1522002"/>
    <lineage>
        <taxon>Bacteria</taxon>
        <taxon>Bacillati</taxon>
        <taxon>Actinomycetota</taxon>
        <taxon>Actinomycetes</taxon>
        <taxon>Actinomycetales</taxon>
        <taxon>Actinomycetaceae</taxon>
        <taxon>Actinomyces</taxon>
    </lineage>
</organism>
<dbReference type="RefSeq" id="WP_210581956.1">
    <property type="nucleotide sequence ID" value="NZ_LK995540.1"/>
</dbReference>
<dbReference type="PANTHER" id="PTHR34386:SF1">
    <property type="entry name" value="GLUTAREDOXIN-LIKE PROTEIN NRDH"/>
    <property type="match status" value="1"/>
</dbReference>
<dbReference type="AlphaFoldDB" id="A0A1L7RMN8"/>
<dbReference type="CDD" id="cd02976">
    <property type="entry name" value="NrdH"/>
    <property type="match status" value="1"/>
</dbReference>
<name>A0A1L7RMN8_9ACTO</name>
<dbReference type="Gene3D" id="3.40.30.10">
    <property type="entry name" value="Glutaredoxin"/>
    <property type="match status" value="1"/>
</dbReference>
<sequence length="99" mass="11117">MVTVYGTDGCQQCAATQRRLQQRGIEAQVLDVRQDAAADREARRLAEQIGARALPVVAADGRVWAGYRPDEIDAVARERQEREMDMSRSMEREREAVGV</sequence>
<accession>A0A1L7RMN8</accession>
<dbReference type="PROSITE" id="PS51354">
    <property type="entry name" value="GLUTAREDOXIN_2"/>
    <property type="match status" value="1"/>
</dbReference>
<dbReference type="Pfam" id="PF00462">
    <property type="entry name" value="Glutaredoxin"/>
    <property type="match status" value="1"/>
</dbReference>
<evidence type="ECO:0000259" key="2">
    <source>
        <dbReference type="Pfam" id="PF00462"/>
    </source>
</evidence>